<dbReference type="InterPro" id="IPR011527">
    <property type="entry name" value="ABC1_TM_dom"/>
</dbReference>
<dbReference type="PROSITE" id="PS00211">
    <property type="entry name" value="ABC_TRANSPORTER_1"/>
    <property type="match status" value="1"/>
</dbReference>
<dbReference type="CDD" id="cd18551">
    <property type="entry name" value="ABC_6TM_LmrA_like"/>
    <property type="match status" value="1"/>
</dbReference>
<sequence length="756" mass="77445">MSDSTSGASARRPSARGRFAAGEPAQAAAQAESVSSEEREQLAAGAPAGAPAGAVSAIASAPGAPAGAVSAPTSAIANAPGVPAGAVSAPTSAIAGAPGAPDGADGAAASASAGTAGAPAGADGAPASAGSTPASAIAGAPGAPAGADGAAASAPAGTDGSLGAAAAAPAPAAPRAGWRDFVRLIAETKPPRGLSAAALALSLVATVAGLVVPLATKQFIDGFSLSQLTGGHIALLAVFFLLQAAGGAYSSYLLARIGQHVVAQLRERLWRKLMALPVPYYDRHQTGETVSRMTSDTLVVRGLITDHLVGFVTGLISAAGALVLLLLLDWRMTLILLVAIPLLAAIMVPLGIRMHRIAKATQDETAGFSGHLNNVVSEVRLVKASGAEERELGEGMAGIRRLQALGVREGATAALVGPSISLTIMTMLVVIIGCGGVRVSSGAITAGDLVAFILYLMQIILPLSQVAVFFTQFNKAMGATERINVMLAEPEERFGQGAELARADRPIVAEGLGFAYAGGEPILKGVGFTLQPGQVTAIVGPSGGGKTTLFSLLERYYEPTEGRLRLGEEPIESYSLASWRARIGYVAQESPLMAGTIRDNMTYGIEREPSEEELREAARLAYADEFIDGLPEGYDTQVGERGIKLSGGQRQRIGIARALLRAPDLLLLDEATSALDSQSEIVVQQALGNLMEGRTTVVIAHRLSTVVDADQILFVEKGRITGRGTHEELLASHELYREFAERQLRSAADAGGERQP</sequence>
<keyword evidence="8 10" id="KW-0472">Membrane</keyword>
<accession>A0A6H2H2H5</accession>
<evidence type="ECO:0000256" key="4">
    <source>
        <dbReference type="ARBA" id="ARBA00022692"/>
    </source>
</evidence>
<feature type="transmembrane region" description="Helical" evidence="10">
    <location>
        <begin position="334"/>
        <end position="352"/>
    </location>
</feature>
<dbReference type="Proteomes" id="UP000502136">
    <property type="component" value="Chromosome"/>
</dbReference>
<organism evidence="13 14">
    <name type="scientific">Paenibacillus albicereus</name>
    <dbReference type="NCBI Taxonomy" id="2726185"/>
    <lineage>
        <taxon>Bacteria</taxon>
        <taxon>Bacillati</taxon>
        <taxon>Bacillota</taxon>
        <taxon>Bacilli</taxon>
        <taxon>Bacillales</taxon>
        <taxon>Paenibacillaceae</taxon>
        <taxon>Paenibacillus</taxon>
    </lineage>
</organism>
<dbReference type="EMBL" id="CP051428">
    <property type="protein sequence ID" value="QJC53903.1"/>
    <property type="molecule type" value="Genomic_DNA"/>
</dbReference>
<dbReference type="InterPro" id="IPR027417">
    <property type="entry name" value="P-loop_NTPase"/>
</dbReference>
<dbReference type="SUPFAM" id="SSF52540">
    <property type="entry name" value="P-loop containing nucleoside triphosphate hydrolases"/>
    <property type="match status" value="1"/>
</dbReference>
<proteinExistence type="predicted"/>
<evidence type="ECO:0000256" key="9">
    <source>
        <dbReference type="SAM" id="MobiDB-lite"/>
    </source>
</evidence>
<feature type="region of interest" description="Disordered" evidence="9">
    <location>
        <begin position="97"/>
        <end position="134"/>
    </location>
</feature>
<dbReference type="InterPro" id="IPR039421">
    <property type="entry name" value="Type_1_exporter"/>
</dbReference>
<comment type="subcellular location">
    <subcellularLocation>
        <location evidence="1">Cell membrane</location>
        <topology evidence="1">Multi-pass membrane protein</topology>
    </subcellularLocation>
</comment>
<evidence type="ECO:0000256" key="8">
    <source>
        <dbReference type="ARBA" id="ARBA00023136"/>
    </source>
</evidence>
<dbReference type="PROSITE" id="PS50929">
    <property type="entry name" value="ABC_TM1F"/>
    <property type="match status" value="1"/>
</dbReference>
<keyword evidence="7 10" id="KW-1133">Transmembrane helix</keyword>
<feature type="transmembrane region" description="Helical" evidence="10">
    <location>
        <begin position="193"/>
        <end position="212"/>
    </location>
</feature>
<dbReference type="PANTHER" id="PTHR43394">
    <property type="entry name" value="ATP-DEPENDENT PERMEASE MDL1, MITOCHONDRIAL"/>
    <property type="match status" value="1"/>
</dbReference>
<keyword evidence="5" id="KW-0547">Nucleotide-binding</keyword>
<dbReference type="InterPro" id="IPR003439">
    <property type="entry name" value="ABC_transporter-like_ATP-bd"/>
</dbReference>
<evidence type="ECO:0000313" key="13">
    <source>
        <dbReference type="EMBL" id="QJC53903.1"/>
    </source>
</evidence>
<evidence type="ECO:0000256" key="5">
    <source>
        <dbReference type="ARBA" id="ARBA00022741"/>
    </source>
</evidence>
<keyword evidence="3" id="KW-1003">Cell membrane</keyword>
<dbReference type="Pfam" id="PF00664">
    <property type="entry name" value="ABC_membrane"/>
    <property type="match status" value="1"/>
</dbReference>
<evidence type="ECO:0000259" key="12">
    <source>
        <dbReference type="PROSITE" id="PS50929"/>
    </source>
</evidence>
<evidence type="ECO:0000256" key="7">
    <source>
        <dbReference type="ARBA" id="ARBA00022989"/>
    </source>
</evidence>
<evidence type="ECO:0000313" key="14">
    <source>
        <dbReference type="Proteomes" id="UP000502136"/>
    </source>
</evidence>
<evidence type="ECO:0000256" key="1">
    <source>
        <dbReference type="ARBA" id="ARBA00004651"/>
    </source>
</evidence>
<feature type="transmembrane region" description="Helical" evidence="10">
    <location>
        <begin position="308"/>
        <end position="328"/>
    </location>
</feature>
<feature type="transmembrane region" description="Helical" evidence="10">
    <location>
        <begin position="232"/>
        <end position="255"/>
    </location>
</feature>
<feature type="domain" description="ABC transmembrane type-1" evidence="12">
    <location>
        <begin position="196"/>
        <end position="475"/>
    </location>
</feature>
<dbReference type="FunFam" id="3.40.50.300:FF:000221">
    <property type="entry name" value="Multidrug ABC transporter ATP-binding protein"/>
    <property type="match status" value="1"/>
</dbReference>
<dbReference type="GO" id="GO:0015421">
    <property type="term" value="F:ABC-type oligopeptide transporter activity"/>
    <property type="evidence" value="ECO:0007669"/>
    <property type="project" value="TreeGrafter"/>
</dbReference>
<feature type="region of interest" description="Disordered" evidence="9">
    <location>
        <begin position="1"/>
        <end position="52"/>
    </location>
</feature>
<feature type="compositionally biased region" description="Low complexity" evidence="9">
    <location>
        <begin position="1"/>
        <end position="34"/>
    </location>
</feature>
<dbReference type="SMART" id="SM00382">
    <property type="entry name" value="AAA"/>
    <property type="match status" value="1"/>
</dbReference>
<feature type="transmembrane region" description="Helical" evidence="10">
    <location>
        <begin position="410"/>
        <end position="432"/>
    </location>
</feature>
<gene>
    <name evidence="13" type="ORF">HGI30_21835</name>
</gene>
<evidence type="ECO:0000256" key="3">
    <source>
        <dbReference type="ARBA" id="ARBA00022475"/>
    </source>
</evidence>
<dbReference type="InterPro" id="IPR003593">
    <property type="entry name" value="AAA+_ATPase"/>
</dbReference>
<keyword evidence="4 10" id="KW-0812">Transmembrane</keyword>
<name>A0A6H2H2H5_9BACL</name>
<protein>
    <submittedName>
        <fullName evidence="13">ABC transporter ATP-binding protein</fullName>
    </submittedName>
</protein>
<feature type="compositionally biased region" description="Low complexity" evidence="9">
    <location>
        <begin position="43"/>
        <end position="52"/>
    </location>
</feature>
<dbReference type="FunFam" id="1.20.1560.10:FF:000011">
    <property type="entry name" value="Multidrug ABC transporter ATP-binding protein"/>
    <property type="match status" value="1"/>
</dbReference>
<dbReference type="KEGG" id="palr:HGI30_21835"/>
<evidence type="ECO:0000256" key="6">
    <source>
        <dbReference type="ARBA" id="ARBA00022840"/>
    </source>
</evidence>
<dbReference type="SUPFAM" id="SSF90123">
    <property type="entry name" value="ABC transporter transmembrane region"/>
    <property type="match status" value="1"/>
</dbReference>
<keyword evidence="6 13" id="KW-0067">ATP-binding</keyword>
<dbReference type="GO" id="GO:0005886">
    <property type="term" value="C:plasma membrane"/>
    <property type="evidence" value="ECO:0007669"/>
    <property type="project" value="UniProtKB-SubCell"/>
</dbReference>
<evidence type="ECO:0000256" key="10">
    <source>
        <dbReference type="SAM" id="Phobius"/>
    </source>
</evidence>
<dbReference type="GO" id="GO:0016887">
    <property type="term" value="F:ATP hydrolysis activity"/>
    <property type="evidence" value="ECO:0007669"/>
    <property type="project" value="InterPro"/>
</dbReference>
<dbReference type="InterPro" id="IPR036640">
    <property type="entry name" value="ABC1_TM_sf"/>
</dbReference>
<dbReference type="PANTHER" id="PTHR43394:SF1">
    <property type="entry name" value="ATP-BINDING CASSETTE SUB-FAMILY B MEMBER 10, MITOCHONDRIAL"/>
    <property type="match status" value="1"/>
</dbReference>
<feature type="transmembrane region" description="Helical" evidence="10">
    <location>
        <begin position="452"/>
        <end position="473"/>
    </location>
</feature>
<keyword evidence="2" id="KW-0813">Transport</keyword>
<dbReference type="PROSITE" id="PS50893">
    <property type="entry name" value="ABC_TRANSPORTER_2"/>
    <property type="match status" value="1"/>
</dbReference>
<dbReference type="Gene3D" id="3.40.50.300">
    <property type="entry name" value="P-loop containing nucleotide triphosphate hydrolases"/>
    <property type="match status" value="1"/>
</dbReference>
<dbReference type="GO" id="GO:0005524">
    <property type="term" value="F:ATP binding"/>
    <property type="evidence" value="ECO:0007669"/>
    <property type="project" value="UniProtKB-KW"/>
</dbReference>
<evidence type="ECO:0000256" key="2">
    <source>
        <dbReference type="ARBA" id="ARBA00022448"/>
    </source>
</evidence>
<feature type="domain" description="ABC transporter" evidence="11">
    <location>
        <begin position="507"/>
        <end position="742"/>
    </location>
</feature>
<dbReference type="Gene3D" id="1.20.1560.10">
    <property type="entry name" value="ABC transporter type 1, transmembrane domain"/>
    <property type="match status" value="1"/>
</dbReference>
<reference evidence="13 14" key="1">
    <citation type="submission" date="2020-04" db="EMBL/GenBank/DDBJ databases">
        <title>Novel Paenibacillus strain UniB2 isolated from commercial digestive syrup.</title>
        <authorList>
            <person name="Thorat V."/>
            <person name="Kirdat K."/>
            <person name="Tiwarekar B."/>
            <person name="Yadav A."/>
        </authorList>
    </citation>
    <scope>NUCLEOTIDE SEQUENCE [LARGE SCALE GENOMIC DNA]</scope>
    <source>
        <strain evidence="13 14">UniB2</strain>
    </source>
</reference>
<dbReference type="AlphaFoldDB" id="A0A6H2H2H5"/>
<dbReference type="InterPro" id="IPR017871">
    <property type="entry name" value="ABC_transporter-like_CS"/>
</dbReference>
<dbReference type="Pfam" id="PF00005">
    <property type="entry name" value="ABC_tran"/>
    <property type="match status" value="1"/>
</dbReference>
<evidence type="ECO:0000259" key="11">
    <source>
        <dbReference type="PROSITE" id="PS50893"/>
    </source>
</evidence>
<keyword evidence="14" id="KW-1185">Reference proteome</keyword>